<evidence type="ECO:0000313" key="1">
    <source>
        <dbReference type="EMBL" id="GIF08672.1"/>
    </source>
</evidence>
<dbReference type="RefSeq" id="WP_203684022.1">
    <property type="nucleotide sequence ID" value="NZ_BOMW01000066.1"/>
</dbReference>
<dbReference type="AlphaFoldDB" id="A0A919ND81"/>
<gene>
    <name evidence="1" type="ORF">Asi03nite_62100</name>
</gene>
<dbReference type="EMBL" id="BOMW01000066">
    <property type="protein sequence ID" value="GIF08672.1"/>
    <property type="molecule type" value="Genomic_DNA"/>
</dbReference>
<protein>
    <submittedName>
        <fullName evidence="1">Uncharacterized protein</fullName>
    </submittedName>
</protein>
<keyword evidence="2" id="KW-1185">Reference proteome</keyword>
<organism evidence="1 2">
    <name type="scientific">Actinoplanes siamensis</name>
    <dbReference type="NCBI Taxonomy" id="1223317"/>
    <lineage>
        <taxon>Bacteria</taxon>
        <taxon>Bacillati</taxon>
        <taxon>Actinomycetota</taxon>
        <taxon>Actinomycetes</taxon>
        <taxon>Micromonosporales</taxon>
        <taxon>Micromonosporaceae</taxon>
        <taxon>Actinoplanes</taxon>
    </lineage>
</organism>
<accession>A0A919ND81</accession>
<dbReference type="Proteomes" id="UP000629619">
    <property type="component" value="Unassembled WGS sequence"/>
</dbReference>
<name>A0A919ND81_9ACTN</name>
<reference evidence="1" key="1">
    <citation type="submission" date="2021-01" db="EMBL/GenBank/DDBJ databases">
        <title>Whole genome shotgun sequence of Actinoplanes siamensis NBRC 109076.</title>
        <authorList>
            <person name="Komaki H."/>
            <person name="Tamura T."/>
        </authorList>
    </citation>
    <scope>NUCLEOTIDE SEQUENCE</scope>
    <source>
        <strain evidence="1">NBRC 109076</strain>
    </source>
</reference>
<evidence type="ECO:0000313" key="2">
    <source>
        <dbReference type="Proteomes" id="UP000629619"/>
    </source>
</evidence>
<proteinExistence type="predicted"/>
<comment type="caution">
    <text evidence="1">The sequence shown here is derived from an EMBL/GenBank/DDBJ whole genome shotgun (WGS) entry which is preliminary data.</text>
</comment>
<sequence length="63" mass="7266">MFDRIVRTALRVRRIGGYEVRPSLDWRALGFLLRWGNLRPGRVFSAQLGPLVIWVEPLDGTTD</sequence>